<accession>A0A7I8L7I6</accession>
<keyword evidence="2" id="KW-0677">Repeat</keyword>
<evidence type="ECO:0000256" key="2">
    <source>
        <dbReference type="ARBA" id="ARBA00022737"/>
    </source>
</evidence>
<feature type="signal peptide" evidence="3">
    <location>
        <begin position="1"/>
        <end position="17"/>
    </location>
</feature>
<evidence type="ECO:0000313" key="6">
    <source>
        <dbReference type="Proteomes" id="UP000663760"/>
    </source>
</evidence>
<name>A0A7I8L7I6_SPIIN</name>
<protein>
    <recommendedName>
        <fullName evidence="4">Leucine-rich repeat-containing N-terminal plant-type domain-containing protein</fullName>
    </recommendedName>
</protein>
<proteinExistence type="predicted"/>
<dbReference type="FunFam" id="3.80.10.10:FF:000383">
    <property type="entry name" value="Leucine-rich repeat receptor protein kinase EMS1"/>
    <property type="match status" value="1"/>
</dbReference>
<dbReference type="Proteomes" id="UP000663760">
    <property type="component" value="Chromosome 12"/>
</dbReference>
<reference evidence="5" key="1">
    <citation type="submission" date="2020-02" db="EMBL/GenBank/DDBJ databases">
        <authorList>
            <person name="Scholz U."/>
            <person name="Mascher M."/>
            <person name="Fiebig A."/>
        </authorList>
    </citation>
    <scope>NUCLEOTIDE SEQUENCE</scope>
</reference>
<dbReference type="AlphaFoldDB" id="A0A7I8L7I6"/>
<dbReference type="SUPFAM" id="SSF52058">
    <property type="entry name" value="L domain-like"/>
    <property type="match status" value="1"/>
</dbReference>
<evidence type="ECO:0000259" key="4">
    <source>
        <dbReference type="Pfam" id="PF08263"/>
    </source>
</evidence>
<gene>
    <name evidence="5" type="ORF">SI8410_12016671</name>
</gene>
<dbReference type="OrthoDB" id="676979at2759"/>
<evidence type="ECO:0000256" key="3">
    <source>
        <dbReference type="SAM" id="SignalP"/>
    </source>
</evidence>
<keyword evidence="3" id="KW-0732">Signal</keyword>
<dbReference type="Pfam" id="PF08263">
    <property type="entry name" value="LRRNT_2"/>
    <property type="match status" value="1"/>
</dbReference>
<dbReference type="PANTHER" id="PTHR48009:SF4">
    <property type="entry name" value="LEUCINE-RICH REPEAT (LRR) FAMILY PROTEIN"/>
    <property type="match status" value="1"/>
</dbReference>
<dbReference type="Pfam" id="PF00560">
    <property type="entry name" value="LRR_1"/>
    <property type="match status" value="2"/>
</dbReference>
<dbReference type="Gene3D" id="3.80.10.10">
    <property type="entry name" value="Ribonuclease Inhibitor"/>
    <property type="match status" value="2"/>
</dbReference>
<dbReference type="Pfam" id="PF13855">
    <property type="entry name" value="LRR_8"/>
    <property type="match status" value="1"/>
</dbReference>
<evidence type="ECO:0000313" key="5">
    <source>
        <dbReference type="EMBL" id="CAA7405993.1"/>
    </source>
</evidence>
<dbReference type="PANTHER" id="PTHR48009">
    <property type="entry name" value="LEUCINE-RICH REPEAT (LRR) FAMILY PROTEIN"/>
    <property type="match status" value="1"/>
</dbReference>
<dbReference type="InterPro" id="IPR001611">
    <property type="entry name" value="Leu-rich_rpt"/>
</dbReference>
<keyword evidence="1" id="KW-0433">Leucine-rich repeat</keyword>
<feature type="chain" id="PRO_5029710019" description="Leucine-rich repeat-containing N-terminal plant-type domain-containing protein" evidence="3">
    <location>
        <begin position="18"/>
        <end position="390"/>
    </location>
</feature>
<feature type="domain" description="Leucine-rich repeat-containing N-terminal plant-type" evidence="4">
    <location>
        <begin position="25"/>
        <end position="63"/>
    </location>
</feature>
<sequence>MISFLATLFSAVGMASAVGLLDPVDFLALQSVRMALDDMPGSHFFTSWDFSRDPCLFSGVFCSGNRVVALSLGDPRAGSPGLLGRLDPAIGELSALAELSVVPGRVIGSLPSTIGRLTNLRFLAISRNFLTGSIPPGIGALHQLRTLDLSFNQLSGPIPPGLAGIPSLSNIILSHNHLSGSVPSLHSPSLVRLDLSNNNLSGGIVYLPVSLQYLSLSWNRLSGPIDRVLPLLACLNYIDLSMNLFTGPIPPRVFSLPIRSLLLQRNLFTGRLQPAAEVSIPTVDVSYNRLSGEISPMFSSVRRLFLNNNLFSGPVPAKLVARLLDGGIQILYLQHNYLTGIQISPSSEVPRRSSLCLQYNCMLPPAQTSCPLKAGREKIRPSPQCVKHRG</sequence>
<dbReference type="InterPro" id="IPR013210">
    <property type="entry name" value="LRR_N_plant-typ"/>
</dbReference>
<evidence type="ECO:0000256" key="1">
    <source>
        <dbReference type="ARBA" id="ARBA00022614"/>
    </source>
</evidence>
<dbReference type="InterPro" id="IPR032675">
    <property type="entry name" value="LRR_dom_sf"/>
</dbReference>
<dbReference type="EMBL" id="LR746275">
    <property type="protein sequence ID" value="CAA7405993.1"/>
    <property type="molecule type" value="Genomic_DNA"/>
</dbReference>
<dbReference type="InterPro" id="IPR053213">
    <property type="entry name" value="RLP29"/>
</dbReference>
<organism evidence="5 6">
    <name type="scientific">Spirodela intermedia</name>
    <name type="common">Intermediate duckweed</name>
    <dbReference type="NCBI Taxonomy" id="51605"/>
    <lineage>
        <taxon>Eukaryota</taxon>
        <taxon>Viridiplantae</taxon>
        <taxon>Streptophyta</taxon>
        <taxon>Embryophyta</taxon>
        <taxon>Tracheophyta</taxon>
        <taxon>Spermatophyta</taxon>
        <taxon>Magnoliopsida</taxon>
        <taxon>Liliopsida</taxon>
        <taxon>Araceae</taxon>
        <taxon>Lemnoideae</taxon>
        <taxon>Spirodela</taxon>
    </lineage>
</organism>
<keyword evidence="6" id="KW-1185">Reference proteome</keyword>